<dbReference type="GO" id="GO:0033588">
    <property type="term" value="C:elongator holoenzyme complex"/>
    <property type="evidence" value="ECO:0007669"/>
    <property type="project" value="InterPro"/>
</dbReference>
<keyword evidence="13" id="KW-1185">Reference proteome</keyword>
<dbReference type="FunFam" id="2.130.10.10:FF:000400">
    <property type="entry name" value="Elongator acetyltransferase complex subunit 2"/>
    <property type="match status" value="1"/>
</dbReference>
<comment type="similarity">
    <text evidence="4">Belongs to the WD repeat ELP2 family.</text>
</comment>
<evidence type="ECO:0000256" key="7">
    <source>
        <dbReference type="ARBA" id="ARBA00022574"/>
    </source>
</evidence>
<dbReference type="InterPro" id="IPR037289">
    <property type="entry name" value="Elp2"/>
</dbReference>
<organism evidence="12 13">
    <name type="scientific">Acrasis kona</name>
    <dbReference type="NCBI Taxonomy" id="1008807"/>
    <lineage>
        <taxon>Eukaryota</taxon>
        <taxon>Discoba</taxon>
        <taxon>Heterolobosea</taxon>
        <taxon>Tetramitia</taxon>
        <taxon>Eutetramitia</taxon>
        <taxon>Acrasidae</taxon>
        <taxon>Acrasis</taxon>
    </lineage>
</organism>
<dbReference type="PROSITE" id="PS50294">
    <property type="entry name" value="WD_REPEATS_REGION"/>
    <property type="match status" value="2"/>
</dbReference>
<evidence type="ECO:0000256" key="11">
    <source>
        <dbReference type="PROSITE-ProRule" id="PRU00221"/>
    </source>
</evidence>
<keyword evidence="9" id="KW-0677">Repeat</keyword>
<evidence type="ECO:0000256" key="9">
    <source>
        <dbReference type="ARBA" id="ARBA00022737"/>
    </source>
</evidence>
<dbReference type="AlphaFoldDB" id="A0AAW2ZCG3"/>
<reference evidence="12 13" key="1">
    <citation type="submission" date="2024-03" db="EMBL/GenBank/DDBJ databases">
        <title>The Acrasis kona genome and developmental transcriptomes reveal deep origins of eukaryotic multicellular pathways.</title>
        <authorList>
            <person name="Sheikh S."/>
            <person name="Fu C.-J."/>
            <person name="Brown M.W."/>
            <person name="Baldauf S.L."/>
        </authorList>
    </citation>
    <scope>NUCLEOTIDE SEQUENCE [LARGE SCALE GENOMIC DNA]</scope>
    <source>
        <strain evidence="12 13">ATCC MYA-3509</strain>
    </source>
</reference>
<feature type="repeat" description="WD" evidence="11">
    <location>
        <begin position="381"/>
        <end position="412"/>
    </location>
</feature>
<dbReference type="Pfam" id="PF00400">
    <property type="entry name" value="WD40"/>
    <property type="match status" value="7"/>
</dbReference>
<dbReference type="InterPro" id="IPR001680">
    <property type="entry name" value="WD40_rpt"/>
</dbReference>
<dbReference type="PROSITE" id="PS50082">
    <property type="entry name" value="WD_REPEATS_2"/>
    <property type="match status" value="6"/>
</dbReference>
<keyword evidence="10" id="KW-0539">Nucleus</keyword>
<dbReference type="SMART" id="SM00320">
    <property type="entry name" value="WD40"/>
    <property type="match status" value="11"/>
</dbReference>
<sequence>MDASLAFVSLGANKVAGCTDWGINNLFAYAGGKFVALYDPKKNKVITTLCGHTDRVNTVKWVPNGRGVPEVELVSGGVDGQVIIWKQINNQWQKHASIKQHKGSVTNVAVLVDQESKSCYVASTGIDASEWKKDGSVSFGNKMMECVELTYLPQSKVICLVAGGLDFLIHVFVRQQEGTYFKSCSLAGHADWIRALSFVTCDDGSVLLASASQDTRIRLWKFKTRTISNNQEESIMMGNLDISALSRGEESFSLSHNAHVISHQDQQWTAILEALLTGHEEWVHSIHWHPPSNDHHQPMKLITSSMDRTMTIWSPTESGVWTSNVRMGEFGGLSGLFGQMGYYSAKWSPDAKLIMATGHHGSFHLWEFESELDEWKPRVSVSGHFGAVMDAEWDPNHDYFVTVGSDQTTRLFGVDQKTKNWHEVSRPQIHGYDLECISFLPNKKHLIVTGADEKVLRVFEAPQTFVDSLFNVCGVVTGSDGGDQTRASAAQVPALGLSNKPILEGEVDPMSKQEFDDYSQEQVFVPLVLQSPPFEEQLLQNTLWPEVQKLYGHSNELVCVAVNHAGTHLVAACSAKVAQAAAIKIWDISSWREVDSVDAHTLTVTQMNFSPNDQYMVSVSRDRAVIVYEKSQDGSTYEPIVGKSKAHERIIWGCSWSHDNKFIATGARDKVVKFWSAQDLNNKNLNCVCSVTMKEPVTAVEFVPIVLAGYNAEYMYAVGMENGSICVSNLFVTEGSIQSGSLVVINPLLCHVDTVRRLRWRVVNEDEESKYQLLSCSTDHSVRVFDIKK</sequence>
<feature type="repeat" description="WD" evidence="11">
    <location>
        <begin position="49"/>
        <end position="86"/>
    </location>
</feature>
<dbReference type="EMBL" id="JAOPGA020001302">
    <property type="protein sequence ID" value="KAL0487115.1"/>
    <property type="molecule type" value="Genomic_DNA"/>
</dbReference>
<protein>
    <recommendedName>
        <fullName evidence="5">Elongator complex protein 2</fullName>
    </recommendedName>
</protein>
<dbReference type="InterPro" id="IPR036322">
    <property type="entry name" value="WD40_repeat_dom_sf"/>
</dbReference>
<gene>
    <name evidence="12" type="ORF">AKO1_000962</name>
</gene>
<feature type="repeat" description="WD" evidence="11">
    <location>
        <begin position="644"/>
        <end position="676"/>
    </location>
</feature>
<keyword evidence="8" id="KW-0819">tRNA processing</keyword>
<comment type="subcellular location">
    <subcellularLocation>
        <location evidence="2">Cytoplasm</location>
    </subcellularLocation>
    <subcellularLocation>
        <location evidence="1">Nucleus</location>
    </subcellularLocation>
</comment>
<evidence type="ECO:0000313" key="12">
    <source>
        <dbReference type="EMBL" id="KAL0487115.1"/>
    </source>
</evidence>
<dbReference type="SUPFAM" id="SSF50978">
    <property type="entry name" value="WD40 repeat-like"/>
    <property type="match status" value="3"/>
</dbReference>
<evidence type="ECO:0000256" key="2">
    <source>
        <dbReference type="ARBA" id="ARBA00004496"/>
    </source>
</evidence>
<feature type="repeat" description="WD" evidence="11">
    <location>
        <begin position="597"/>
        <end position="629"/>
    </location>
</feature>
<accession>A0AAW2ZCG3</accession>
<dbReference type="GO" id="GO:0002098">
    <property type="term" value="P:tRNA wobble uridine modification"/>
    <property type="evidence" value="ECO:0007669"/>
    <property type="project" value="InterPro"/>
</dbReference>
<comment type="pathway">
    <text evidence="3">tRNA modification; 5-methoxycarbonylmethyl-2-thiouridine-tRNA biosynthesis.</text>
</comment>
<evidence type="ECO:0000256" key="8">
    <source>
        <dbReference type="ARBA" id="ARBA00022694"/>
    </source>
</evidence>
<dbReference type="Proteomes" id="UP001431209">
    <property type="component" value="Unassembled WGS sequence"/>
</dbReference>
<proteinExistence type="inferred from homology"/>
<dbReference type="PANTHER" id="PTHR44111:SF1">
    <property type="entry name" value="ELONGATOR COMPLEX PROTEIN 2"/>
    <property type="match status" value="1"/>
</dbReference>
<evidence type="ECO:0000256" key="4">
    <source>
        <dbReference type="ARBA" id="ARBA00005881"/>
    </source>
</evidence>
<keyword evidence="6" id="KW-0963">Cytoplasm</keyword>
<dbReference type="InterPro" id="IPR015943">
    <property type="entry name" value="WD40/YVTN_repeat-like_dom_sf"/>
</dbReference>
<evidence type="ECO:0000313" key="13">
    <source>
        <dbReference type="Proteomes" id="UP001431209"/>
    </source>
</evidence>
<evidence type="ECO:0000256" key="10">
    <source>
        <dbReference type="ARBA" id="ARBA00023242"/>
    </source>
</evidence>
<keyword evidence="7 11" id="KW-0853">WD repeat</keyword>
<feature type="repeat" description="WD" evidence="11">
    <location>
        <begin position="276"/>
        <end position="314"/>
    </location>
</feature>
<evidence type="ECO:0000256" key="1">
    <source>
        <dbReference type="ARBA" id="ARBA00004123"/>
    </source>
</evidence>
<dbReference type="GO" id="GO:0005737">
    <property type="term" value="C:cytoplasm"/>
    <property type="evidence" value="ECO:0007669"/>
    <property type="project" value="UniProtKB-SubCell"/>
</dbReference>
<evidence type="ECO:0000256" key="3">
    <source>
        <dbReference type="ARBA" id="ARBA00005043"/>
    </source>
</evidence>
<dbReference type="Gene3D" id="2.130.10.10">
    <property type="entry name" value="YVTN repeat-like/Quinoprotein amine dehydrogenase"/>
    <property type="match status" value="4"/>
</dbReference>
<dbReference type="GO" id="GO:0005634">
    <property type="term" value="C:nucleus"/>
    <property type="evidence" value="ECO:0007669"/>
    <property type="project" value="UniProtKB-SubCell"/>
</dbReference>
<name>A0AAW2ZCG3_9EUKA</name>
<evidence type="ECO:0000256" key="6">
    <source>
        <dbReference type="ARBA" id="ARBA00022490"/>
    </source>
</evidence>
<evidence type="ECO:0000256" key="5">
    <source>
        <dbReference type="ARBA" id="ARBA00020267"/>
    </source>
</evidence>
<feature type="repeat" description="WD" evidence="11">
    <location>
        <begin position="186"/>
        <end position="230"/>
    </location>
</feature>
<dbReference type="PANTHER" id="PTHR44111">
    <property type="entry name" value="ELONGATOR COMPLEX PROTEIN 2"/>
    <property type="match status" value="1"/>
</dbReference>
<comment type="caution">
    <text evidence="12">The sequence shown here is derived from an EMBL/GenBank/DDBJ whole genome shotgun (WGS) entry which is preliminary data.</text>
</comment>